<name>A0A067RTT6_ZOONE</name>
<reference evidence="1 2" key="1">
    <citation type="journal article" date="2014" name="Nat. Commun.">
        <title>Molecular traces of alternative social organization in a termite genome.</title>
        <authorList>
            <person name="Terrapon N."/>
            <person name="Li C."/>
            <person name="Robertson H.M."/>
            <person name="Ji L."/>
            <person name="Meng X."/>
            <person name="Booth W."/>
            <person name="Chen Z."/>
            <person name="Childers C.P."/>
            <person name="Glastad K.M."/>
            <person name="Gokhale K."/>
            <person name="Gowin J."/>
            <person name="Gronenberg W."/>
            <person name="Hermansen R.A."/>
            <person name="Hu H."/>
            <person name="Hunt B.G."/>
            <person name="Huylmans A.K."/>
            <person name="Khalil S.M."/>
            <person name="Mitchell R.D."/>
            <person name="Munoz-Torres M.C."/>
            <person name="Mustard J.A."/>
            <person name="Pan H."/>
            <person name="Reese J.T."/>
            <person name="Scharf M.E."/>
            <person name="Sun F."/>
            <person name="Vogel H."/>
            <person name="Xiao J."/>
            <person name="Yang W."/>
            <person name="Yang Z."/>
            <person name="Yang Z."/>
            <person name="Zhou J."/>
            <person name="Zhu J."/>
            <person name="Brent C.S."/>
            <person name="Elsik C.G."/>
            <person name="Goodisman M.A."/>
            <person name="Liberles D.A."/>
            <person name="Roe R.M."/>
            <person name="Vargo E.L."/>
            <person name="Vilcinskas A."/>
            <person name="Wang J."/>
            <person name="Bornberg-Bauer E."/>
            <person name="Korb J."/>
            <person name="Zhang G."/>
            <person name="Liebig J."/>
        </authorList>
    </citation>
    <scope>NUCLEOTIDE SEQUENCE [LARGE SCALE GENOMIC DNA]</scope>
    <source>
        <tissue evidence="1">Whole organism</tissue>
    </source>
</reference>
<dbReference type="EMBL" id="KK852470">
    <property type="protein sequence ID" value="KDR23259.1"/>
    <property type="molecule type" value="Genomic_DNA"/>
</dbReference>
<evidence type="ECO:0000313" key="2">
    <source>
        <dbReference type="Proteomes" id="UP000027135"/>
    </source>
</evidence>
<organism evidence="1 2">
    <name type="scientific">Zootermopsis nevadensis</name>
    <name type="common">Dampwood termite</name>
    <dbReference type="NCBI Taxonomy" id="136037"/>
    <lineage>
        <taxon>Eukaryota</taxon>
        <taxon>Metazoa</taxon>
        <taxon>Ecdysozoa</taxon>
        <taxon>Arthropoda</taxon>
        <taxon>Hexapoda</taxon>
        <taxon>Insecta</taxon>
        <taxon>Pterygota</taxon>
        <taxon>Neoptera</taxon>
        <taxon>Polyneoptera</taxon>
        <taxon>Dictyoptera</taxon>
        <taxon>Blattodea</taxon>
        <taxon>Blattoidea</taxon>
        <taxon>Termitoidae</taxon>
        <taxon>Termopsidae</taxon>
        <taxon>Zootermopsis</taxon>
    </lineage>
</organism>
<dbReference type="AlphaFoldDB" id="A0A067RTT6"/>
<evidence type="ECO:0000313" key="1">
    <source>
        <dbReference type="EMBL" id="KDR23259.1"/>
    </source>
</evidence>
<protein>
    <submittedName>
        <fullName evidence="1">Uncharacterized protein</fullName>
    </submittedName>
</protein>
<sequence>MKPRGFVTVLTKSRHWTLNLIQLHPVCSIDSCLPKVHLEVILPPTPVFPSPMRAVCPTHLILLDLITLRISGREARHYAIFSIIRLPPFRSKYLRPQLSVLKDPQAVFLPQRERDQVSHPHSTTGKITLLYILFIPFDKRWEDKRF</sequence>
<keyword evidence="2" id="KW-1185">Reference proteome</keyword>
<proteinExistence type="predicted"/>
<accession>A0A067RTT6</accession>
<dbReference type="Proteomes" id="UP000027135">
    <property type="component" value="Unassembled WGS sequence"/>
</dbReference>
<dbReference type="InParanoid" id="A0A067RTT6"/>
<gene>
    <name evidence="1" type="ORF">L798_07162</name>
</gene>